<dbReference type="CDD" id="cd00063">
    <property type="entry name" value="FN3"/>
    <property type="match status" value="1"/>
</dbReference>
<dbReference type="Proteomes" id="UP000002941">
    <property type="component" value="Unassembled WGS sequence"/>
</dbReference>
<proteinExistence type="predicted"/>
<dbReference type="Gene3D" id="2.60.40.3440">
    <property type="match status" value="1"/>
</dbReference>
<evidence type="ECO:0000313" key="7">
    <source>
        <dbReference type="Proteomes" id="UP000002941"/>
    </source>
</evidence>
<evidence type="ECO:0000259" key="5">
    <source>
        <dbReference type="PROSITE" id="PS50853"/>
    </source>
</evidence>
<dbReference type="RefSeq" id="WP_008734029.1">
    <property type="nucleotide sequence ID" value="NZ_AKFT01000223.1"/>
</dbReference>
<dbReference type="InterPro" id="IPR036116">
    <property type="entry name" value="FN3_sf"/>
</dbReference>
<reference evidence="6 7" key="1">
    <citation type="submission" date="2012-05" db="EMBL/GenBank/DDBJ databases">
        <authorList>
            <person name="Harkins D.M."/>
            <person name="Madupu R."/>
            <person name="Durkin A.S."/>
            <person name="Torralba M."/>
            <person name="Methe B."/>
            <person name="Sutton G.G."/>
            <person name="Nelson K.E."/>
        </authorList>
    </citation>
    <scope>NUCLEOTIDE SEQUENCE [LARGE SCALE GENOMIC DNA]</scope>
    <source>
        <strain evidence="6 7">F0489</strain>
    </source>
</reference>
<keyword evidence="1" id="KW-0326">Glycosidase</keyword>
<dbReference type="GO" id="GO:0016798">
    <property type="term" value="F:hydrolase activity, acting on glycosyl bonds"/>
    <property type="evidence" value="ECO:0007669"/>
    <property type="project" value="UniProtKB-KW"/>
</dbReference>
<dbReference type="InterPro" id="IPR013783">
    <property type="entry name" value="Ig-like_fold"/>
</dbReference>
<feature type="region of interest" description="Disordered" evidence="3">
    <location>
        <begin position="378"/>
        <end position="418"/>
    </location>
</feature>
<dbReference type="GO" id="GO:0000272">
    <property type="term" value="P:polysaccharide catabolic process"/>
    <property type="evidence" value="ECO:0007669"/>
    <property type="project" value="UniProtKB-KW"/>
</dbReference>
<gene>
    <name evidence="6" type="ORF">HMPREF1318_1494</name>
</gene>
<dbReference type="Gene3D" id="2.60.40.10">
    <property type="entry name" value="Immunoglobulins"/>
    <property type="match status" value="2"/>
</dbReference>
<keyword evidence="2" id="KW-0119">Carbohydrate metabolism</keyword>
<dbReference type="EMBL" id="AKFT01000223">
    <property type="protein sequence ID" value="EJF36199.1"/>
    <property type="molecule type" value="Genomic_DNA"/>
</dbReference>
<dbReference type="PATRIC" id="fig|1125718.3.peg.2857"/>
<evidence type="ECO:0000256" key="1">
    <source>
        <dbReference type="ARBA" id="ARBA00023295"/>
    </source>
</evidence>
<feature type="region of interest" description="Disordered" evidence="3">
    <location>
        <begin position="1790"/>
        <end position="1812"/>
    </location>
</feature>
<feature type="region of interest" description="Disordered" evidence="3">
    <location>
        <begin position="1461"/>
        <end position="1483"/>
    </location>
</feature>
<evidence type="ECO:0000256" key="2">
    <source>
        <dbReference type="ARBA" id="ARBA00023326"/>
    </source>
</evidence>
<dbReference type="SMART" id="SM00060">
    <property type="entry name" value="FN3"/>
    <property type="match status" value="4"/>
</dbReference>
<keyword evidence="1" id="KW-0378">Hydrolase</keyword>
<keyword evidence="4" id="KW-0732">Signal</keyword>
<dbReference type="SUPFAM" id="SSF49265">
    <property type="entry name" value="Fibronectin type III"/>
    <property type="match status" value="1"/>
</dbReference>
<organism evidence="6 7">
    <name type="scientific">Actinomyces massiliensis F0489</name>
    <dbReference type="NCBI Taxonomy" id="1125718"/>
    <lineage>
        <taxon>Bacteria</taxon>
        <taxon>Bacillati</taxon>
        <taxon>Actinomycetota</taxon>
        <taxon>Actinomycetes</taxon>
        <taxon>Actinomycetales</taxon>
        <taxon>Actinomycetaceae</taxon>
        <taxon>Actinomyces</taxon>
    </lineage>
</organism>
<feature type="compositionally biased region" description="Polar residues" evidence="3">
    <location>
        <begin position="1791"/>
        <end position="1801"/>
    </location>
</feature>
<feature type="region of interest" description="Disordered" evidence="3">
    <location>
        <begin position="1961"/>
        <end position="1985"/>
    </location>
</feature>
<dbReference type="PROSITE" id="PS50853">
    <property type="entry name" value="FN3"/>
    <property type="match status" value="1"/>
</dbReference>
<evidence type="ECO:0000256" key="4">
    <source>
        <dbReference type="SAM" id="SignalP"/>
    </source>
</evidence>
<feature type="compositionally biased region" description="Basic and acidic residues" evidence="3">
    <location>
        <begin position="400"/>
        <end position="409"/>
    </location>
</feature>
<feature type="domain" description="Fibronectin type-III" evidence="5">
    <location>
        <begin position="1462"/>
        <end position="1548"/>
    </location>
</feature>
<feature type="signal peptide" evidence="4">
    <location>
        <begin position="1"/>
        <end position="40"/>
    </location>
</feature>
<dbReference type="Pfam" id="PF00041">
    <property type="entry name" value="fn3"/>
    <property type="match status" value="1"/>
</dbReference>
<evidence type="ECO:0000313" key="6">
    <source>
        <dbReference type="EMBL" id="EJF36199.1"/>
    </source>
</evidence>
<sequence>MRTVRITFPRRSGNRRGFRVTRRRLSTVLAILAFSALAVAAWMHEGASQADVELNDGGVWVTSTTQHLVARLNYPSRQVDGAIRTASDSFDVTQNADNVLVPDTAASTVSTVDPTTVSLSAGAPLTGGVTVSQGADRVISANPVEGTVRATTVNAVGSLSAAPALIENSPEVVAVAGTDGSVHAASTKTGTITTVPVRSSGWGKPKTESAALTAGTDIAVTAVGQQTVVLERGTGVIHLPGGKTLDLGESGLTLQQPGPASDTVLVASRTGLLNVRMDGSGSTTLPAADDGEPSDGVAAAPVRLGYCVYAAWSGSGQFLRQCSGQVETRHDEKLAASTAPVFRVNRDAIVLNDIAEGTVWLPDEELVLVENWTDITSQTDEDATNKDDSAQTSESQSLPERTEENHAPEAVDDSFGVRPGRSTILPVLANDSDQDGDVLTASPGDAAGSMVSQAQDGLALRLNTAEDAAGIITVPYTADDGRGLSDSAVATVEVHPWEVNGAPEQSTTPKIVVSGSASASASVLGNWQDPDGDTLYLVSAQGDGLDVRTTNEGTVTVRDLTGTPGTRSLTVVVSDGRETASGTVDVDVQSADSAAPIANADHVHVVSGSQAVISPLDNDSSPTGEPLSLAGLDEAPAGTTAEINRQAGTVTFKAEAAGTYYLTYDVSAGAAVAKGVIRVDVAPASDSSVPPVPENDTALLREGGAVTISPLDNDFDPSGGILVLQSASAPPESGVTVTVVNHSLLQITSSGSVPEQVDLEYTVSNGASTATGHVTVVPITSGEAQVPVTASDTAVVRVGDVVTVPVLDNDTSPSGLALTLSDQLGTVGDSLGTAWVSEDSVRLKAGDIPGRTTLTYTATDTLGQTATGQLDIEVRDRDDTSNAAPSPQNLEASTVAGAPVDITVPLDGIDADGDSVSLVGLNQPPTGGTVQVDSSWMTYTPTDGTTGTDTFTYTVQDRFGAQASATVRVGVAPTSPTNTAPEATDDTVVAKPGRTVAVDVVSNDLDADGDDLVLEGTPVPDDDALGVSVRSNRIVLNLPATEGVRTVHYTVSDSRGGTDVGTLTVQVDADAPTASPVGVDDYVTVDKVEADGSVTVPVLDNDSDADGSPWDLTLTTDDPTAQVVDGESIRVTVGEERRFVLYTVTDIDGLTGNAVVIVPARSELRPRLNSTTVPARIPAGRTTEVSLSTYISSRAGTSLTVTDGSDLRTGTGLDSATVGGSGDTVSLSPTSGFLGLTSVTMTVADGTGDDALSSTLTLPVLVESATNSAPVFTPTQVLTAPGEGAATADLASMTKDADNDRLSFTAGSAPSGFEVSLSGSTLSVSTTEGTAIGTTGEVTITVDDGTNPSVSAELPLKVVASTKPLMTTAPATLTSDGSPVTVDVATLVTNPFPGKPITLADAPAVTSGQGSVSASGTTLTISPAAGFTGRLVVGYRALDATGSAARGVSGTVTVTVSGVPDPPVGVSAEPRGDSSMAVSWTPGSDHGSTITSYTLTEVGGAGTWTCTGSPCEAYGLQTGGTYSFQVVATNAAGSSEPSAASTPKVLSVTPSRPTGVTLAGGQGEVTASWAPVDADGWSVTYEVQLDDGQRQTTSGTSATFYVGSGSYVAKVRAVVAGSGNSEWATSNAAGPWSAPGKPSVQQAAGGVNVSWSSAGTGARVSYTVNVRGDTSTSVDAGTSTGAYVPLSPGSYSISVTATHGGSSAESPSTDFKVTGAPNPPSPPVIAASGASGTIDVVTPAYASAGNGWSTSELHVEYSIDGGASWTGSTHFTGLWNGRGYTVQARVVSPDGSVSGSTTGNSARPYGPPGAPSVSCSPSGSYVRCSFTPGDTGGQAVTYEGYSTKGSGAISEGHVEWLDPGAGKSATWCVRASNGAGTTDWSCDSATASVGSKTFTITTDTQEAACSQQDLDETGFQRNFCWRIVLDVSGFSPNSSASCTYDYRDRVDGQLKTYTDSIAVDSSGNGHKRFPHRSQDPNLKITCTQQ</sequence>
<name>J0MPP4_9ACTO</name>
<comment type="caution">
    <text evidence="6">The sequence shown here is derived from an EMBL/GenBank/DDBJ whole genome shotgun (WGS) entry which is preliminary data.</text>
</comment>
<feature type="chain" id="PRO_5038835037" evidence="4">
    <location>
        <begin position="41"/>
        <end position="1985"/>
    </location>
</feature>
<dbReference type="OrthoDB" id="5241356at2"/>
<accession>J0MPP4</accession>
<keyword evidence="2" id="KW-0624">Polysaccharide degradation</keyword>
<feature type="compositionally biased region" description="Polar residues" evidence="3">
    <location>
        <begin position="390"/>
        <end position="399"/>
    </location>
</feature>
<dbReference type="NCBIfam" id="NF012211">
    <property type="entry name" value="tand_rpt_95"/>
    <property type="match status" value="1"/>
</dbReference>
<evidence type="ECO:0000256" key="3">
    <source>
        <dbReference type="SAM" id="MobiDB-lite"/>
    </source>
</evidence>
<keyword evidence="7" id="KW-1185">Reference proteome</keyword>
<dbReference type="eggNOG" id="COG4733">
    <property type="taxonomic scope" value="Bacteria"/>
</dbReference>
<protein>
    <submittedName>
        <fullName evidence="6">Fibronectin type III domain protein</fullName>
    </submittedName>
</protein>
<dbReference type="InterPro" id="IPR003961">
    <property type="entry name" value="FN3_dom"/>
</dbReference>
<dbReference type="Pfam" id="PF17963">
    <property type="entry name" value="Big_9"/>
    <property type="match status" value="7"/>
</dbReference>